<comment type="catalytic activity">
    <reaction evidence="9">
        <text>(sulfur carrier)-H + L-cysteine = (sulfur carrier)-SH + L-alanine</text>
        <dbReference type="Rhea" id="RHEA:43892"/>
        <dbReference type="Rhea" id="RHEA-COMP:14737"/>
        <dbReference type="Rhea" id="RHEA-COMP:14739"/>
        <dbReference type="ChEBI" id="CHEBI:29917"/>
        <dbReference type="ChEBI" id="CHEBI:35235"/>
        <dbReference type="ChEBI" id="CHEBI:57972"/>
        <dbReference type="ChEBI" id="CHEBI:64428"/>
        <dbReference type="EC" id="2.8.1.7"/>
    </reaction>
</comment>
<accession>A0A2H0WXW7</accession>
<evidence type="ECO:0000256" key="6">
    <source>
        <dbReference type="ARBA" id="ARBA00022898"/>
    </source>
</evidence>
<dbReference type="EMBL" id="PEZD01000006">
    <property type="protein sequence ID" value="PIS17516.1"/>
    <property type="molecule type" value="Genomic_DNA"/>
</dbReference>
<dbReference type="SUPFAM" id="SSF53383">
    <property type="entry name" value="PLP-dependent transferases"/>
    <property type="match status" value="1"/>
</dbReference>
<evidence type="ECO:0000256" key="1">
    <source>
        <dbReference type="ARBA" id="ARBA00001933"/>
    </source>
</evidence>
<dbReference type="Gene3D" id="1.10.260.50">
    <property type="match status" value="1"/>
</dbReference>
<dbReference type="Gene3D" id="3.90.1150.10">
    <property type="entry name" value="Aspartate Aminotransferase, domain 1"/>
    <property type="match status" value="1"/>
</dbReference>
<dbReference type="PROSITE" id="PS00595">
    <property type="entry name" value="AA_TRANSFER_CLASS_5"/>
    <property type="match status" value="1"/>
</dbReference>
<evidence type="ECO:0000313" key="13">
    <source>
        <dbReference type="Proteomes" id="UP000229675"/>
    </source>
</evidence>
<dbReference type="PANTHER" id="PTHR11601">
    <property type="entry name" value="CYSTEINE DESULFURYLASE FAMILY MEMBER"/>
    <property type="match status" value="1"/>
</dbReference>
<evidence type="ECO:0000256" key="8">
    <source>
        <dbReference type="ARBA" id="ARBA00023014"/>
    </source>
</evidence>
<dbReference type="PANTHER" id="PTHR11601:SF34">
    <property type="entry name" value="CYSTEINE DESULFURASE"/>
    <property type="match status" value="1"/>
</dbReference>
<evidence type="ECO:0000256" key="3">
    <source>
        <dbReference type="ARBA" id="ARBA00012239"/>
    </source>
</evidence>
<dbReference type="GO" id="GO:0031071">
    <property type="term" value="F:cysteine desulfurase activity"/>
    <property type="evidence" value="ECO:0007669"/>
    <property type="project" value="UniProtKB-EC"/>
</dbReference>
<dbReference type="Pfam" id="PF00266">
    <property type="entry name" value="Aminotran_5"/>
    <property type="match status" value="1"/>
</dbReference>
<dbReference type="NCBIfam" id="NF002806">
    <property type="entry name" value="PRK02948.1"/>
    <property type="match status" value="1"/>
</dbReference>
<reference evidence="13" key="1">
    <citation type="submission" date="2017-09" db="EMBL/GenBank/DDBJ databases">
        <title>Depth-based differentiation of microbial function through sediment-hosted aquifers and enrichment of novel symbionts in the deep terrestrial subsurface.</title>
        <authorList>
            <person name="Probst A.J."/>
            <person name="Ladd B."/>
            <person name="Jarett J.K."/>
            <person name="Geller-Mcgrath D.E."/>
            <person name="Sieber C.M.K."/>
            <person name="Emerson J.B."/>
            <person name="Anantharaman K."/>
            <person name="Thomas B.C."/>
            <person name="Malmstrom R."/>
            <person name="Stieglmeier M."/>
            <person name="Klingl A."/>
            <person name="Woyke T."/>
            <person name="Ryan C.M."/>
            <person name="Banfield J.F."/>
        </authorList>
    </citation>
    <scope>NUCLEOTIDE SEQUENCE [LARGE SCALE GENOMIC DNA]</scope>
</reference>
<dbReference type="InterPro" id="IPR015424">
    <property type="entry name" value="PyrdxlP-dep_Trfase"/>
</dbReference>
<comment type="cofactor">
    <cofactor evidence="1 10">
        <name>pyridoxal 5'-phosphate</name>
        <dbReference type="ChEBI" id="CHEBI:597326"/>
    </cofactor>
</comment>
<evidence type="ECO:0000256" key="9">
    <source>
        <dbReference type="ARBA" id="ARBA00050776"/>
    </source>
</evidence>
<dbReference type="GO" id="GO:0051536">
    <property type="term" value="F:iron-sulfur cluster binding"/>
    <property type="evidence" value="ECO:0007669"/>
    <property type="project" value="UniProtKB-KW"/>
</dbReference>
<dbReference type="InterPro" id="IPR016454">
    <property type="entry name" value="Cysteine_dSase"/>
</dbReference>
<proteinExistence type="inferred from homology"/>
<dbReference type="InterPro" id="IPR000192">
    <property type="entry name" value="Aminotrans_V_dom"/>
</dbReference>
<dbReference type="FunFam" id="3.40.640.10:FF:000084">
    <property type="entry name" value="IscS-like cysteine desulfurase"/>
    <property type="match status" value="1"/>
</dbReference>
<evidence type="ECO:0000256" key="5">
    <source>
        <dbReference type="ARBA" id="ARBA00022723"/>
    </source>
</evidence>
<keyword evidence="4" id="KW-0808">Transferase</keyword>
<evidence type="ECO:0000259" key="11">
    <source>
        <dbReference type="Pfam" id="PF00266"/>
    </source>
</evidence>
<dbReference type="Gene3D" id="3.40.640.10">
    <property type="entry name" value="Type I PLP-dependent aspartate aminotransferase-like (Major domain)"/>
    <property type="match status" value="1"/>
</dbReference>
<evidence type="ECO:0000256" key="4">
    <source>
        <dbReference type="ARBA" id="ARBA00022679"/>
    </source>
</evidence>
<organism evidence="12 13">
    <name type="scientific">Candidatus Nealsonbacteria bacterium CG09_land_8_20_14_0_10_42_14</name>
    <dbReference type="NCBI Taxonomy" id="1974707"/>
    <lineage>
        <taxon>Bacteria</taxon>
        <taxon>Candidatus Nealsoniibacteriota</taxon>
    </lineage>
</organism>
<dbReference type="PIRSF" id="PIRSF005572">
    <property type="entry name" value="NifS"/>
    <property type="match status" value="1"/>
</dbReference>
<dbReference type="GO" id="GO:0046872">
    <property type="term" value="F:metal ion binding"/>
    <property type="evidence" value="ECO:0007669"/>
    <property type="project" value="UniProtKB-KW"/>
</dbReference>
<evidence type="ECO:0000256" key="2">
    <source>
        <dbReference type="ARBA" id="ARBA00006490"/>
    </source>
</evidence>
<dbReference type="InterPro" id="IPR015421">
    <property type="entry name" value="PyrdxlP-dep_Trfase_major"/>
</dbReference>
<dbReference type="InterPro" id="IPR015422">
    <property type="entry name" value="PyrdxlP-dep_Trfase_small"/>
</dbReference>
<keyword evidence="8" id="KW-0411">Iron-sulfur</keyword>
<name>A0A2H0WXW7_9BACT</name>
<gene>
    <name evidence="12" type="ORF">COT59_00215</name>
</gene>
<keyword evidence="6" id="KW-0663">Pyridoxal phosphate</keyword>
<dbReference type="AlphaFoldDB" id="A0A2H0WXW7"/>
<comment type="similarity">
    <text evidence="2">Belongs to the class-V pyridoxal-phosphate-dependent aminotransferase family. NifS/IscS subfamily.</text>
</comment>
<dbReference type="Proteomes" id="UP000229675">
    <property type="component" value="Unassembled WGS sequence"/>
</dbReference>
<protein>
    <recommendedName>
        <fullName evidence="3">cysteine desulfurase</fullName>
        <ecNumber evidence="3">2.8.1.7</ecNumber>
    </recommendedName>
</protein>
<comment type="caution">
    <text evidence="12">The sequence shown here is derived from an EMBL/GenBank/DDBJ whole genome shotgun (WGS) entry which is preliminary data.</text>
</comment>
<feature type="domain" description="Aminotransferase class V" evidence="11">
    <location>
        <begin position="4"/>
        <end position="373"/>
    </location>
</feature>
<keyword evidence="5" id="KW-0479">Metal-binding</keyword>
<dbReference type="InterPro" id="IPR020578">
    <property type="entry name" value="Aminotrans_V_PyrdxlP_BS"/>
</dbReference>
<keyword evidence="7" id="KW-0408">Iron</keyword>
<evidence type="ECO:0000256" key="7">
    <source>
        <dbReference type="ARBA" id="ARBA00023004"/>
    </source>
</evidence>
<dbReference type="EC" id="2.8.1.7" evidence="3"/>
<sequence>MAKIYLDYAATTPVDPKVLRAMLPYLKKDFGNPSSIHGFGQRALGAIDDARKKVADFLGCSPQEIVFTGSATEADNLAIQGLIENQKSNLKNQKLHIITTQIEHHAVLEPCQILEKKGVRVTYLPVDREGLVKVSDIEKALGPDTLLVSVMYANNEIGTVQPIAEIGKVLKSQKNKIYFHTDAVQAANYLECNVEKLGVDLLSLSAHKIYGPKGVGALYVRKGTPLRPLIFGGGHENGLRSGTENVTGIVGFGAAVEEIQNPKIKIQNIKIRQLRDRIIKKVLKLISEARLNGSLAQRLPNNINFSFKGAEGEAIVIALDQKGIATSTGSACSSKSLEPSHVLLALGLSDIEAHTSLRVSLGRYTTEKEVETFLKVLPSVVKRLREISGYKL</sequence>
<evidence type="ECO:0000313" key="12">
    <source>
        <dbReference type="EMBL" id="PIS17516.1"/>
    </source>
</evidence>
<evidence type="ECO:0000256" key="10">
    <source>
        <dbReference type="RuleBase" id="RU004504"/>
    </source>
</evidence>